<keyword evidence="3" id="KW-1185">Reference proteome</keyword>
<dbReference type="AlphaFoldDB" id="R0IBM2"/>
<evidence type="ECO:0000256" key="1">
    <source>
        <dbReference type="SAM" id="MobiDB-lite"/>
    </source>
</evidence>
<dbReference type="eggNOG" id="ENOG502R2JP">
    <property type="taxonomic scope" value="Eukaryota"/>
</dbReference>
<name>R0IBM2_9BRAS</name>
<sequence length="774" mass="86270">MDFHGMKRKQLQSLCKKHGIPANLKNVEMANRLASAFENDIVVQKVRFSSENEAFLLYSLFEGMPAEEPILENSAEHWKETNPSKDDEKSSSEKDVQATNLHGNFFETNSAEEEMEIAKVGCQGAGHCEEQSPEMFLDEYAQWDPEEAGDTHVKAISSSKTVNQEFVEDMPQGMAKEDSPSTSESDLSSKNALDSARAVLGDISNTQDLDSQLLKREHEQKTCLMDVTMGKGEASSLSEFLVERSVAKIRPDNGTIDCYLSVEKTTPPALVQLGVPPSSNINDKDMVSTVLTAENIETKAIMENSSECRSSKDGLTLTCSLKKTTQAENLHDSFSGYNTEISKVGCTSFGDCVNLDILDEVKGEVLRKSEQRSSYERCYKLNALELRRCSATDYTSHSLEEKKVSKRFEESDTSSNPERHMLIGDSKLDGRKNIGDYSASTCEEFFFTSLERKQFLVNFERYSAGKQEQKEVNGSVIEESLVAAPDLREKTIASSSGCITSKISYSHDFNAGKETADSELMLNDCQAEGVVGLDTTLGTSKKSREHCPHVDLINIFDFDTEEAETIMGAERNVSIRSYVTLPAKGNSEEVPSYLEAAGHCSMVSEEPGLSTDIQNQAHVSLEGLAITTDNDETDEQTKKIQKGFEGNFRCCLLYWDTLESGLITASTISILTEKTISLIPNESTVQNNMKEKDKEMIRREARPETRKEYLNIDESGALSKMQVRRESSLTYRTQVKPKIHDMKENAPNSRIVRNLNVTAPRTSKRHPLQDLTKN</sequence>
<reference evidence="3" key="1">
    <citation type="journal article" date="2013" name="Nat. Genet.">
        <title>The Capsella rubella genome and the genomic consequences of rapid mating system evolution.</title>
        <authorList>
            <person name="Slotte T."/>
            <person name="Hazzouri K.M."/>
            <person name="Agren J.A."/>
            <person name="Koenig D."/>
            <person name="Maumus F."/>
            <person name="Guo Y.L."/>
            <person name="Steige K."/>
            <person name="Platts A.E."/>
            <person name="Escobar J.S."/>
            <person name="Newman L.K."/>
            <person name="Wang W."/>
            <person name="Mandakova T."/>
            <person name="Vello E."/>
            <person name="Smith L.M."/>
            <person name="Henz S.R."/>
            <person name="Steffen J."/>
            <person name="Takuno S."/>
            <person name="Brandvain Y."/>
            <person name="Coop G."/>
            <person name="Andolfatto P."/>
            <person name="Hu T.T."/>
            <person name="Blanchette M."/>
            <person name="Clark R.M."/>
            <person name="Quesneville H."/>
            <person name="Nordborg M."/>
            <person name="Gaut B.S."/>
            <person name="Lysak M.A."/>
            <person name="Jenkins J."/>
            <person name="Grimwood J."/>
            <person name="Chapman J."/>
            <person name="Prochnik S."/>
            <person name="Shu S."/>
            <person name="Rokhsar D."/>
            <person name="Schmutz J."/>
            <person name="Weigel D."/>
            <person name="Wright S.I."/>
        </authorList>
    </citation>
    <scope>NUCLEOTIDE SEQUENCE [LARGE SCALE GENOMIC DNA]</scope>
    <source>
        <strain evidence="3">cv. Monte Gargano</strain>
    </source>
</reference>
<proteinExistence type="predicted"/>
<protein>
    <submittedName>
        <fullName evidence="2">Uncharacterized protein</fullName>
    </submittedName>
</protein>
<dbReference type="STRING" id="81985.R0IBM2"/>
<dbReference type="Proteomes" id="UP000029121">
    <property type="component" value="Unassembled WGS sequence"/>
</dbReference>
<evidence type="ECO:0000313" key="3">
    <source>
        <dbReference type="Proteomes" id="UP000029121"/>
    </source>
</evidence>
<dbReference type="EMBL" id="KB870806">
    <property type="protein sequence ID" value="EOA34003.1"/>
    <property type="molecule type" value="Genomic_DNA"/>
</dbReference>
<evidence type="ECO:0000313" key="2">
    <source>
        <dbReference type="EMBL" id="EOA34003.1"/>
    </source>
</evidence>
<dbReference type="PANTHER" id="PTHR33621">
    <property type="entry name" value="ASPARTIC/GLUTAMIC ACID-RICH PROTEIN"/>
    <property type="match status" value="1"/>
</dbReference>
<gene>
    <name evidence="2" type="ORF">CARUB_v10021499mg</name>
</gene>
<accession>R0IBM2</accession>
<dbReference type="PANTHER" id="PTHR33621:SF2">
    <property type="entry name" value="RIBOSOMAL L1 DOMAIN-CONTAINING PROTEIN"/>
    <property type="match status" value="1"/>
</dbReference>
<feature type="region of interest" description="Disordered" evidence="1">
    <location>
        <begin position="77"/>
        <end position="99"/>
    </location>
</feature>
<organism evidence="2 3">
    <name type="scientific">Capsella rubella</name>
    <dbReference type="NCBI Taxonomy" id="81985"/>
    <lineage>
        <taxon>Eukaryota</taxon>
        <taxon>Viridiplantae</taxon>
        <taxon>Streptophyta</taxon>
        <taxon>Embryophyta</taxon>
        <taxon>Tracheophyta</taxon>
        <taxon>Spermatophyta</taxon>
        <taxon>Magnoliopsida</taxon>
        <taxon>eudicotyledons</taxon>
        <taxon>Gunneridae</taxon>
        <taxon>Pentapetalae</taxon>
        <taxon>rosids</taxon>
        <taxon>malvids</taxon>
        <taxon>Brassicales</taxon>
        <taxon>Brassicaceae</taxon>
        <taxon>Camelineae</taxon>
        <taxon>Capsella</taxon>
    </lineage>
</organism>
<feature type="compositionally biased region" description="Basic and acidic residues" evidence="1">
    <location>
        <begin position="77"/>
        <end position="96"/>
    </location>
</feature>